<proteinExistence type="predicted"/>
<sequence>MTTSGVSSPRRNLYLSVTDKTRKLLREEFNNQTSPNEPSKESLDLLRSYANSMALENGVSVQDSLDDMNDDHLLIYSLLILSNSQYQILQNNPDIINANQLAIANIASSFGVPQQIDSEMLLQSIATRFNIKNYDKIGEEIKNRLLCMPKLISKFGLDKSDPNLLFNPDNLFLAIRNKCEDSSFLDRLTDFLDLPNDTSEETVIRYLSKKLELEDQTDTILILKKQNKELRDKISDLKSASKIQPQAVQSPTRSTDSDTKLYEAEKQLADRKATVLQVKVNSLESEVESLKAQIEKMRYGPNESLNEMKMLKESNSFLEKQFNNQIQELKNGSDNRRELIRIIQKQSQLIYEYDKMLSDRSKNELISPRLRKIVLPPVDDQTISTICDSIENAPSEIVDEILKILNSENLTKLDKVKSTIEYFIDKIRKEQQKVSNVANNNGSFKNLVYAMHSQLHFLENLIDCDEDIQFLFDDPEEAKKSLMHQANQINEFLATDAKGFVEDANIFDSMQLNADPQEISDHLNSFFDKYKKIQTNEGEELLVLLRQAFAVNSILRRFALTARNQCEKQSNDIRLLVSEFKRLQDSRNQIVSTMKLQVEKESQARQTAELNVKKLKALIKSNAEIMQREAKARGNPDDLRRELVQAKAELQKVSNELEEEKENKAKLNDYQIQSLNKDVKNLNSKLTASHDENEQLKEQLNYQKEEFDRKEKSYNQKIELLKQTIDVQNNDISELQEERKKSEIIRQKFNKLQIKHQSDIDTVADLTAKVKRLETACSKLANESQTQNENSLQLDEQLKQAQSKILSKEFDEKLHQQKIISLQKEIEREKQNFEAIINLQKTAAQSEIDSSIQKVREELLNEKQAFLSKICYELSPYYDFTSSINENSAIETLQNFKSKFKELQQQKSELKQQLNQVRAAFGIQKHADVVSFANDTVRQINDNSRQLNDLQKQLSTLENSPAMKNNQSAREWEEWARGVYLNIQENSSVVATTSMVRKGIEEAVGIAPNNSEMLSKIESLKIQKKIIMQQKNINEIFGKSQLRSTQFSKIASIRPFALALSSINRIRKSIKHSLTSQKQKQYQNIYNQSQHLQENPQQHQNTTHQNQNSSLPNQKQSFFSINLNDEDESDNYSPVPIFNNIAEE</sequence>
<evidence type="ECO:0000313" key="3">
    <source>
        <dbReference type="EMBL" id="KAK8870372.1"/>
    </source>
</evidence>
<evidence type="ECO:0000256" key="2">
    <source>
        <dbReference type="SAM" id="MobiDB-lite"/>
    </source>
</evidence>
<comment type="caution">
    <text evidence="3">The sequence shown here is derived from an EMBL/GenBank/DDBJ whole genome shotgun (WGS) entry which is preliminary data.</text>
</comment>
<gene>
    <name evidence="3" type="ORF">M9Y10_008254</name>
</gene>
<evidence type="ECO:0000313" key="4">
    <source>
        <dbReference type="Proteomes" id="UP001470230"/>
    </source>
</evidence>
<feature type="coiled-coil region" evidence="1">
    <location>
        <begin position="886"/>
        <end position="960"/>
    </location>
</feature>
<feature type="coiled-coil region" evidence="1">
    <location>
        <begin position="273"/>
        <end position="328"/>
    </location>
</feature>
<accession>A0ABR2IXP7</accession>
<feature type="compositionally biased region" description="Polar residues" evidence="2">
    <location>
        <begin position="1109"/>
        <end position="1123"/>
    </location>
</feature>
<reference evidence="3 4" key="1">
    <citation type="submission" date="2024-04" db="EMBL/GenBank/DDBJ databases">
        <title>Tritrichomonas musculus Genome.</title>
        <authorList>
            <person name="Alves-Ferreira E."/>
            <person name="Grigg M."/>
            <person name="Lorenzi H."/>
            <person name="Galac M."/>
        </authorList>
    </citation>
    <scope>NUCLEOTIDE SEQUENCE [LARGE SCALE GENOMIC DNA]</scope>
    <source>
        <strain evidence="3 4">EAF2021</strain>
    </source>
</reference>
<feature type="region of interest" description="Disordered" evidence="2">
    <location>
        <begin position="1092"/>
        <end position="1144"/>
    </location>
</feature>
<name>A0ABR2IXP7_9EUKA</name>
<feature type="compositionally biased region" description="Low complexity" evidence="2">
    <location>
        <begin position="1097"/>
        <end position="1108"/>
    </location>
</feature>
<organism evidence="3 4">
    <name type="scientific">Tritrichomonas musculus</name>
    <dbReference type="NCBI Taxonomy" id="1915356"/>
    <lineage>
        <taxon>Eukaryota</taxon>
        <taxon>Metamonada</taxon>
        <taxon>Parabasalia</taxon>
        <taxon>Tritrichomonadida</taxon>
        <taxon>Tritrichomonadidae</taxon>
        <taxon>Tritrichomonas</taxon>
    </lineage>
</organism>
<dbReference type="Proteomes" id="UP001470230">
    <property type="component" value="Unassembled WGS sequence"/>
</dbReference>
<evidence type="ECO:0000256" key="1">
    <source>
        <dbReference type="SAM" id="Coils"/>
    </source>
</evidence>
<keyword evidence="4" id="KW-1185">Reference proteome</keyword>
<dbReference type="EMBL" id="JAPFFF010000014">
    <property type="protein sequence ID" value="KAK8870372.1"/>
    <property type="molecule type" value="Genomic_DNA"/>
</dbReference>
<feature type="coiled-coil region" evidence="1">
    <location>
        <begin position="213"/>
        <end position="240"/>
    </location>
</feature>
<protein>
    <submittedName>
        <fullName evidence="3">Uncharacterized protein</fullName>
    </submittedName>
</protein>
<keyword evidence="1" id="KW-0175">Coiled coil</keyword>
<feature type="coiled-coil region" evidence="1">
    <location>
        <begin position="598"/>
        <end position="839"/>
    </location>
</feature>